<proteinExistence type="predicted"/>
<gene>
    <name evidence="2" type="ORF">AALB_3868</name>
</gene>
<feature type="region of interest" description="Disordered" evidence="1">
    <location>
        <begin position="1"/>
        <end position="22"/>
    </location>
</feature>
<protein>
    <submittedName>
        <fullName evidence="2">Uncharacterized protein</fullName>
    </submittedName>
</protein>
<accession>R9PR80</accession>
<evidence type="ECO:0000313" key="3">
    <source>
        <dbReference type="Proteomes" id="UP000014461"/>
    </source>
</evidence>
<comment type="caution">
    <text evidence="2">The sequence shown here is derived from an EMBL/GenBank/DDBJ whole genome shotgun (WGS) entry which is preliminary data.</text>
</comment>
<evidence type="ECO:0000256" key="1">
    <source>
        <dbReference type="SAM" id="MobiDB-lite"/>
    </source>
</evidence>
<feature type="compositionally biased region" description="Polar residues" evidence="1">
    <location>
        <begin position="9"/>
        <end position="22"/>
    </location>
</feature>
<name>R9PR80_AGAAL</name>
<sequence length="67" mass="7812">MFEAVQKETVFQGNTASSTSNNVYRFTSKRNNQLNHHHAELSLPVEYFEQTQFSDRCRPGAYANRTR</sequence>
<reference evidence="2" key="1">
    <citation type="journal article" date="2013" name="Genome Announc.">
        <title>Draft Genome Sequence of Agarivorans albus Strain MKT 106T, an Agarolytic Marine Bacterium.</title>
        <authorList>
            <person name="Yasuike M."/>
            <person name="Nakamura Y."/>
            <person name="Kai W."/>
            <person name="Fujiwara A."/>
            <person name="Fukui Y."/>
            <person name="Satomi M."/>
            <person name="Sano M."/>
        </authorList>
    </citation>
    <scope>NUCLEOTIDE SEQUENCE [LARGE SCALE GENOMIC DNA]</scope>
</reference>
<dbReference type="Proteomes" id="UP000014461">
    <property type="component" value="Unassembled WGS sequence"/>
</dbReference>
<keyword evidence="3" id="KW-1185">Reference proteome</keyword>
<dbReference type="EMBL" id="BARX01000033">
    <property type="protein sequence ID" value="GAD03788.1"/>
    <property type="molecule type" value="Genomic_DNA"/>
</dbReference>
<dbReference type="OrthoDB" id="9979810at2"/>
<dbReference type="AlphaFoldDB" id="R9PR80"/>
<evidence type="ECO:0000313" key="2">
    <source>
        <dbReference type="EMBL" id="GAD03788.1"/>
    </source>
</evidence>
<organism evidence="2 3">
    <name type="scientific">Agarivorans albus MKT 106</name>
    <dbReference type="NCBI Taxonomy" id="1331007"/>
    <lineage>
        <taxon>Bacteria</taxon>
        <taxon>Pseudomonadati</taxon>
        <taxon>Pseudomonadota</taxon>
        <taxon>Gammaproteobacteria</taxon>
        <taxon>Alteromonadales</taxon>
        <taxon>Alteromonadaceae</taxon>
        <taxon>Agarivorans</taxon>
    </lineage>
</organism>
<dbReference type="RefSeq" id="WP_016403555.1">
    <property type="nucleotide sequence ID" value="NZ_BARX01000033.1"/>
</dbReference>